<keyword evidence="4 7" id="KW-1133">Transmembrane helix</keyword>
<dbReference type="EMBL" id="BAABLM010000006">
    <property type="protein sequence ID" value="GAA4681767.1"/>
    <property type="molecule type" value="Genomic_DNA"/>
</dbReference>
<evidence type="ECO:0000256" key="7">
    <source>
        <dbReference type="SAM" id="Phobius"/>
    </source>
</evidence>
<feature type="domain" description="Integral membrane bound transporter" evidence="8">
    <location>
        <begin position="417"/>
        <end position="539"/>
    </location>
</feature>
<evidence type="ECO:0000256" key="1">
    <source>
        <dbReference type="ARBA" id="ARBA00004651"/>
    </source>
</evidence>
<evidence type="ECO:0000259" key="8">
    <source>
        <dbReference type="Pfam" id="PF13515"/>
    </source>
</evidence>
<feature type="transmembrane region" description="Helical" evidence="7">
    <location>
        <begin position="59"/>
        <end position="76"/>
    </location>
</feature>
<feature type="transmembrane region" description="Helical" evidence="7">
    <location>
        <begin position="400"/>
        <end position="420"/>
    </location>
</feature>
<comment type="caution">
    <text evidence="9">The sequence shown here is derived from an EMBL/GenBank/DDBJ whole genome shotgun (WGS) entry which is preliminary data.</text>
</comment>
<feature type="transmembrane region" description="Helical" evidence="7">
    <location>
        <begin position="476"/>
        <end position="493"/>
    </location>
</feature>
<keyword evidence="3 7" id="KW-0812">Transmembrane</keyword>
<keyword evidence="5 7" id="KW-0472">Membrane</keyword>
<comment type="similarity">
    <text evidence="6">Belongs to the YccS/YhfK family.</text>
</comment>
<feature type="transmembrane region" description="Helical" evidence="7">
    <location>
        <begin position="159"/>
        <end position="178"/>
    </location>
</feature>
<organism evidence="9 10">
    <name type="scientific">Frondihabitans cladoniiphilus</name>
    <dbReference type="NCBI Taxonomy" id="715785"/>
    <lineage>
        <taxon>Bacteria</taxon>
        <taxon>Bacillati</taxon>
        <taxon>Actinomycetota</taxon>
        <taxon>Actinomycetes</taxon>
        <taxon>Micrococcales</taxon>
        <taxon>Microbacteriaceae</taxon>
        <taxon>Frondihabitans</taxon>
    </lineage>
</organism>
<gene>
    <name evidence="9" type="ORF">GCM10025780_28940</name>
</gene>
<feature type="transmembrane region" description="Helical" evidence="7">
    <location>
        <begin position="135"/>
        <end position="153"/>
    </location>
</feature>
<evidence type="ECO:0000256" key="6">
    <source>
        <dbReference type="ARBA" id="ARBA00043993"/>
    </source>
</evidence>
<dbReference type="PANTHER" id="PTHR30509:SF9">
    <property type="entry name" value="MULTIDRUG RESISTANCE PROTEIN MDTO"/>
    <property type="match status" value="1"/>
</dbReference>
<comment type="subcellular location">
    <subcellularLocation>
        <location evidence="1">Cell membrane</location>
        <topology evidence="1">Multi-pass membrane protein</topology>
    </subcellularLocation>
</comment>
<dbReference type="Pfam" id="PF13515">
    <property type="entry name" value="FUSC_2"/>
    <property type="match status" value="1"/>
</dbReference>
<feature type="transmembrane region" description="Helical" evidence="7">
    <location>
        <begin position="112"/>
        <end position="130"/>
    </location>
</feature>
<feature type="transmembrane region" description="Helical" evidence="7">
    <location>
        <begin position="535"/>
        <end position="554"/>
    </location>
</feature>
<keyword evidence="10" id="KW-1185">Reference proteome</keyword>
<dbReference type="Proteomes" id="UP001501295">
    <property type="component" value="Unassembled WGS sequence"/>
</dbReference>
<evidence type="ECO:0000313" key="9">
    <source>
        <dbReference type="EMBL" id="GAA4681767.1"/>
    </source>
</evidence>
<feature type="transmembrane region" description="Helical" evidence="7">
    <location>
        <begin position="88"/>
        <end position="106"/>
    </location>
</feature>
<name>A0ABP8W583_9MICO</name>
<dbReference type="InterPro" id="IPR049453">
    <property type="entry name" value="Memb_transporter_dom"/>
</dbReference>
<accession>A0ABP8W583</accession>
<evidence type="ECO:0000256" key="4">
    <source>
        <dbReference type="ARBA" id="ARBA00022989"/>
    </source>
</evidence>
<feature type="transmembrane region" description="Helical" evidence="7">
    <location>
        <begin position="498"/>
        <end position="515"/>
    </location>
</feature>
<keyword evidence="2" id="KW-1003">Cell membrane</keyword>
<evidence type="ECO:0000256" key="5">
    <source>
        <dbReference type="ARBA" id="ARBA00023136"/>
    </source>
</evidence>
<protein>
    <recommendedName>
        <fullName evidence="8">Integral membrane bound transporter domain-containing protein</fullName>
    </recommendedName>
</protein>
<dbReference type="PANTHER" id="PTHR30509">
    <property type="entry name" value="P-HYDROXYBENZOIC ACID EFFLUX PUMP SUBUNIT-RELATED"/>
    <property type="match status" value="1"/>
</dbReference>
<feature type="transmembrane region" description="Helical" evidence="7">
    <location>
        <begin position="426"/>
        <end position="443"/>
    </location>
</feature>
<reference evidence="10" key="1">
    <citation type="journal article" date="2019" name="Int. J. Syst. Evol. Microbiol.">
        <title>The Global Catalogue of Microorganisms (GCM) 10K type strain sequencing project: providing services to taxonomists for standard genome sequencing and annotation.</title>
        <authorList>
            <consortium name="The Broad Institute Genomics Platform"/>
            <consortium name="The Broad Institute Genome Sequencing Center for Infectious Disease"/>
            <person name="Wu L."/>
            <person name="Ma J."/>
        </authorList>
    </citation>
    <scope>NUCLEOTIDE SEQUENCE [LARGE SCALE GENOMIC DNA]</scope>
    <source>
        <strain evidence="10">JCM 18956</strain>
    </source>
</reference>
<sequence>MPKHQTTIPRRRLGLWDRVLMRDVGLVKMMAGGRALVCLPAGMAAGYFVALAAGLPASVGLLLGALPAFLTCFVVVDTHARRVAARSAALYVPFALALFFSIALHSYRIVELVLIVFLLFAQFYAARFGVWASDFGAGLFAAYLCGLLLPLPLASFPDLALVFAGSLAAAIAVRWALFHPNALRSLMRSRRAFLAWESRVVEASVEALEEADDRSIKRLARRRAQAHEAALIADGMLAAPGSGSTGETAERLHQILFDTELAIDTLGRVADELVAAGAPAEVREGVAGALRVIAEHGGREGDRAARELLAWADGTPAVASDPRWLHSVHRAALLLSDVATSSDEWRNIRRDLPANGDGVPFESPVVLFGGRVLGAGPILNAEVTGGGMSGPWRRVKVSPALRVAIQAAIAVAITEPIAYAIDGQRFYWGVIGVMVVLAGTNSTHERLRKVGNRALGTIIGGVLGILFVALLGTDHVWWTLILVVVALTAGMYFFSRSYALWVIGLVVVLCQVYNYSGSFTDELILYRLAENVLGALVAVGVSAVVLPVATGVMIRRAVIRHLASVRAFVEAAAAGSVLETAAGSTARLRSASRAVDQATFQLEAVLKPLVRFPSGGGYRRDDATRTTLVAVASTIRSIAYRGERHAALSTVQASRLQEICSIMATSITALSEAVGATKAAPPAEGTAWVSTVTLITRLDALLVETDDDALLGYRLHALGRVDDALAGLAPAYGLTVDDTSAADTTSIALPSSSRFPELSAGAVRNRFSARR</sequence>
<feature type="transmembrane region" description="Helical" evidence="7">
    <location>
        <begin position="450"/>
        <end position="470"/>
    </location>
</feature>
<evidence type="ECO:0000256" key="3">
    <source>
        <dbReference type="ARBA" id="ARBA00022692"/>
    </source>
</evidence>
<proteinExistence type="inferred from homology"/>
<feature type="transmembrane region" description="Helical" evidence="7">
    <location>
        <begin position="31"/>
        <end position="53"/>
    </location>
</feature>
<evidence type="ECO:0000256" key="2">
    <source>
        <dbReference type="ARBA" id="ARBA00022475"/>
    </source>
</evidence>
<dbReference type="RefSeq" id="WP_345376634.1">
    <property type="nucleotide sequence ID" value="NZ_BAABLM010000006.1"/>
</dbReference>
<evidence type="ECO:0000313" key="10">
    <source>
        <dbReference type="Proteomes" id="UP001501295"/>
    </source>
</evidence>